<feature type="region of interest" description="Disordered" evidence="1">
    <location>
        <begin position="485"/>
        <end position="527"/>
    </location>
</feature>
<keyword evidence="2" id="KW-1133">Transmembrane helix</keyword>
<accession>A0A9Q0MEY8</accession>
<gene>
    <name evidence="3" type="ORF">RDWZM_000940</name>
</gene>
<feature type="compositionally biased region" description="Polar residues" evidence="1">
    <location>
        <begin position="490"/>
        <end position="505"/>
    </location>
</feature>
<feature type="compositionally biased region" description="Basic and acidic residues" evidence="1">
    <location>
        <begin position="417"/>
        <end position="426"/>
    </location>
</feature>
<keyword evidence="2" id="KW-0472">Membrane</keyword>
<dbReference type="AlphaFoldDB" id="A0A9Q0MEY8"/>
<feature type="transmembrane region" description="Helical" evidence="2">
    <location>
        <begin position="239"/>
        <end position="261"/>
    </location>
</feature>
<dbReference type="OMA" id="LMITARY"/>
<dbReference type="PANTHER" id="PTHR21579">
    <property type="entry name" value="PROTEIN TINCAR"/>
    <property type="match status" value="1"/>
</dbReference>
<protein>
    <submittedName>
        <fullName evidence="3">Uncharacterized protein</fullName>
    </submittedName>
</protein>
<feature type="compositionally biased region" description="Basic residues" evidence="1">
    <location>
        <begin position="405"/>
        <end position="415"/>
    </location>
</feature>
<comment type="caution">
    <text evidence="3">The sequence shown here is derived from an EMBL/GenBank/DDBJ whole genome shotgun (WGS) entry which is preliminary data.</text>
</comment>
<feature type="transmembrane region" description="Helical" evidence="2">
    <location>
        <begin position="12"/>
        <end position="33"/>
    </location>
</feature>
<feature type="transmembrane region" description="Helical" evidence="2">
    <location>
        <begin position="273"/>
        <end position="296"/>
    </location>
</feature>
<dbReference type="PANTHER" id="PTHR21579:SF20">
    <property type="entry name" value="PROTEIN TINCAR"/>
    <property type="match status" value="1"/>
</dbReference>
<dbReference type="Proteomes" id="UP001142055">
    <property type="component" value="Chromosome 1"/>
</dbReference>
<organism evidence="3 4">
    <name type="scientific">Blomia tropicalis</name>
    <name type="common">Mite</name>
    <dbReference type="NCBI Taxonomy" id="40697"/>
    <lineage>
        <taxon>Eukaryota</taxon>
        <taxon>Metazoa</taxon>
        <taxon>Ecdysozoa</taxon>
        <taxon>Arthropoda</taxon>
        <taxon>Chelicerata</taxon>
        <taxon>Arachnida</taxon>
        <taxon>Acari</taxon>
        <taxon>Acariformes</taxon>
        <taxon>Sarcoptiformes</taxon>
        <taxon>Astigmata</taxon>
        <taxon>Glycyphagoidea</taxon>
        <taxon>Echimyopodidae</taxon>
        <taxon>Blomia</taxon>
    </lineage>
</organism>
<dbReference type="InterPro" id="IPR053291">
    <property type="entry name" value="Ommatidial_diff-associated"/>
</dbReference>
<evidence type="ECO:0000256" key="2">
    <source>
        <dbReference type="SAM" id="Phobius"/>
    </source>
</evidence>
<dbReference type="EMBL" id="JAPWDV010000001">
    <property type="protein sequence ID" value="KAJ6222395.1"/>
    <property type="molecule type" value="Genomic_DNA"/>
</dbReference>
<feature type="compositionally biased region" description="Low complexity" evidence="1">
    <location>
        <begin position="506"/>
        <end position="527"/>
    </location>
</feature>
<evidence type="ECO:0000313" key="3">
    <source>
        <dbReference type="EMBL" id="KAJ6222395.1"/>
    </source>
</evidence>
<name>A0A9Q0MEY8_BLOTA</name>
<evidence type="ECO:0000313" key="4">
    <source>
        <dbReference type="Proteomes" id="UP001142055"/>
    </source>
</evidence>
<keyword evidence="4" id="KW-1185">Reference proteome</keyword>
<proteinExistence type="predicted"/>
<feature type="region of interest" description="Disordered" evidence="1">
    <location>
        <begin position="397"/>
        <end position="430"/>
    </location>
</feature>
<sequence>MQLSRLLQTYSVNNLGSIWYCILTSAVQIYLIVRSICRFTAYVALPWPNGQPPSHSINSYMMFVGCSIILLPFFIVVALIKIGNYSNDGRKVGLFDIRRHSKQLNECERGDDESNLKTCHYINRNWFQVIWKHSVPIGPFIHILIALCYLFPRLITEAQLIRHGFLSKADLWKTDFDSIFAHFNGKKFSFFGMLRTITTKEHQQFISIHFYGMQKYREYRYARTKFFQVKYQSKPFYSYFCYLLAMVFFLILSFLVGPLFYEFVIIYCGSLSFPALLMISSTILYFTFWIIFWVCLALKTTWNFDYDDFESDNYLLQKMGSNDSSLLIIDNGKTYQVREDIAKQAILNFVRETIPSSASNILQENDSNLFMDRKQMNRMSLKGEKQININKSTTLNRNQNSNLRHSSRSFRKPMKNRSNDFVRDVSDDSDGEYTTFRRLRHTSSLRYKRSNLNPITIPKEMAPNDLHQDSEQEEPTYGFTYMFNPLMSDSEPTTPTFQTNTHNNGSDTSSGIHSDSNSSSSFNVEQSNSNLVKSNSLESLMQTLHRLEAAVADKPNLRSLSSIQRSVDLLNDQVPCEKPKNQHVRLASFSTENSNYGTRSNESKLVQFTENPTYSKYYNEGQCPL</sequence>
<evidence type="ECO:0000256" key="1">
    <source>
        <dbReference type="SAM" id="MobiDB-lite"/>
    </source>
</evidence>
<reference evidence="3" key="1">
    <citation type="submission" date="2022-12" db="EMBL/GenBank/DDBJ databases">
        <title>Genome assemblies of Blomia tropicalis.</title>
        <authorList>
            <person name="Cui Y."/>
        </authorList>
    </citation>
    <scope>NUCLEOTIDE SEQUENCE</scope>
    <source>
        <tissue evidence="3">Adult mites</tissue>
    </source>
</reference>
<keyword evidence="2" id="KW-0812">Transmembrane</keyword>
<feature type="transmembrane region" description="Helical" evidence="2">
    <location>
        <begin position="60"/>
        <end position="80"/>
    </location>
</feature>